<dbReference type="InterPro" id="IPR006311">
    <property type="entry name" value="TAT_signal"/>
</dbReference>
<sequence>MFTFRRPTRRRLLAAGAALPLAAAFAPGVLAQAFPSQPLTIVVPFPAGGIADSSVRLIGAKLAEALGQQVLVDNRGGAGGQIAASAVKAAKADGHTLLLANIGSHAINRTLYSKLSYDPVKDFEPVTSLLSWTHVLVVPADSKATSVAALVAQMKGSGGKMSFASQGVGSGGHLLAEMFKDSAKVDAQHIPYRGTAQAMQDLLAGRVDFFFDGVGIIPFVKEGKVRALAVADGKRLAQLPDVPTLAEAGVPGVEVTAWFGLVAPAGTPKPVIAQLNQALAKAARDPEVQRRLNETAIRVGISTPETFASFMAAETERLGKVVKASGARAD</sequence>
<protein>
    <submittedName>
        <fullName evidence="3">Tripartite tricarboxylate transporter substrate binding protein</fullName>
    </submittedName>
</protein>
<organism evidence="3 4">
    <name type="scientific">Pseudaquabacterium terrae</name>
    <dbReference type="NCBI Taxonomy" id="2732868"/>
    <lineage>
        <taxon>Bacteria</taxon>
        <taxon>Pseudomonadati</taxon>
        <taxon>Pseudomonadota</taxon>
        <taxon>Betaproteobacteria</taxon>
        <taxon>Burkholderiales</taxon>
        <taxon>Sphaerotilaceae</taxon>
        <taxon>Pseudaquabacterium</taxon>
    </lineage>
</organism>
<name>A0ABX2ETX3_9BURK</name>
<dbReference type="Proteomes" id="UP000737171">
    <property type="component" value="Unassembled WGS sequence"/>
</dbReference>
<accession>A0ABX2ETX3</accession>
<dbReference type="Gene3D" id="3.40.190.10">
    <property type="entry name" value="Periplasmic binding protein-like II"/>
    <property type="match status" value="1"/>
</dbReference>
<dbReference type="PROSITE" id="PS51318">
    <property type="entry name" value="TAT"/>
    <property type="match status" value="1"/>
</dbReference>
<comment type="similarity">
    <text evidence="1">Belongs to the UPF0065 (bug) family.</text>
</comment>
<feature type="signal peptide" evidence="2">
    <location>
        <begin position="1"/>
        <end position="31"/>
    </location>
</feature>
<keyword evidence="2" id="KW-0732">Signal</keyword>
<dbReference type="PIRSF" id="PIRSF017082">
    <property type="entry name" value="YflP"/>
    <property type="match status" value="1"/>
</dbReference>
<evidence type="ECO:0000256" key="1">
    <source>
        <dbReference type="ARBA" id="ARBA00006987"/>
    </source>
</evidence>
<dbReference type="Pfam" id="PF03401">
    <property type="entry name" value="TctC"/>
    <property type="match status" value="1"/>
</dbReference>
<dbReference type="InterPro" id="IPR005064">
    <property type="entry name" value="BUG"/>
</dbReference>
<dbReference type="Gene3D" id="3.40.190.150">
    <property type="entry name" value="Bordetella uptake gene, domain 1"/>
    <property type="match status" value="1"/>
</dbReference>
<gene>
    <name evidence="3" type="ORF">HLB44_34430</name>
</gene>
<comment type="caution">
    <text evidence="3">The sequence shown here is derived from an EMBL/GenBank/DDBJ whole genome shotgun (WGS) entry which is preliminary data.</text>
</comment>
<reference evidence="3 4" key="1">
    <citation type="submission" date="2020-05" db="EMBL/GenBank/DDBJ databases">
        <title>Aquincola sp. isolate from soil.</title>
        <authorList>
            <person name="Han J."/>
            <person name="Kim D.-U."/>
        </authorList>
    </citation>
    <scope>NUCLEOTIDE SEQUENCE [LARGE SCALE GENOMIC DNA]</scope>
    <source>
        <strain evidence="3 4">S2</strain>
    </source>
</reference>
<evidence type="ECO:0000256" key="2">
    <source>
        <dbReference type="SAM" id="SignalP"/>
    </source>
</evidence>
<dbReference type="EMBL" id="JABRWJ010000018">
    <property type="protein sequence ID" value="NRF72093.1"/>
    <property type="molecule type" value="Genomic_DNA"/>
</dbReference>
<dbReference type="SUPFAM" id="SSF53850">
    <property type="entry name" value="Periplasmic binding protein-like II"/>
    <property type="match status" value="1"/>
</dbReference>
<feature type="chain" id="PRO_5045932681" evidence="2">
    <location>
        <begin position="32"/>
        <end position="330"/>
    </location>
</feature>
<dbReference type="PANTHER" id="PTHR42928">
    <property type="entry name" value="TRICARBOXYLATE-BINDING PROTEIN"/>
    <property type="match status" value="1"/>
</dbReference>
<evidence type="ECO:0000313" key="3">
    <source>
        <dbReference type="EMBL" id="NRF72093.1"/>
    </source>
</evidence>
<evidence type="ECO:0000313" key="4">
    <source>
        <dbReference type="Proteomes" id="UP000737171"/>
    </source>
</evidence>
<dbReference type="InterPro" id="IPR042100">
    <property type="entry name" value="Bug_dom1"/>
</dbReference>
<dbReference type="RefSeq" id="WP_173134679.1">
    <property type="nucleotide sequence ID" value="NZ_JABRWJ010000018.1"/>
</dbReference>
<dbReference type="PANTHER" id="PTHR42928:SF5">
    <property type="entry name" value="BLR1237 PROTEIN"/>
    <property type="match status" value="1"/>
</dbReference>
<proteinExistence type="inferred from homology"/>
<dbReference type="CDD" id="cd13578">
    <property type="entry name" value="PBP2_Bug27"/>
    <property type="match status" value="1"/>
</dbReference>
<keyword evidence="4" id="KW-1185">Reference proteome</keyword>